<gene>
    <name evidence="2" type="ORF">MSAN_00654200</name>
</gene>
<dbReference type="Proteomes" id="UP000623467">
    <property type="component" value="Unassembled WGS sequence"/>
</dbReference>
<keyword evidence="3" id="KW-1185">Reference proteome</keyword>
<protein>
    <submittedName>
        <fullName evidence="2">Uncharacterized protein</fullName>
    </submittedName>
</protein>
<evidence type="ECO:0000256" key="1">
    <source>
        <dbReference type="SAM" id="MobiDB-lite"/>
    </source>
</evidence>
<reference evidence="2" key="1">
    <citation type="submission" date="2020-05" db="EMBL/GenBank/DDBJ databases">
        <title>Mycena genomes resolve the evolution of fungal bioluminescence.</title>
        <authorList>
            <person name="Tsai I.J."/>
        </authorList>
    </citation>
    <scope>NUCLEOTIDE SEQUENCE</scope>
    <source>
        <strain evidence="2">160909Yilan</strain>
    </source>
</reference>
<evidence type="ECO:0000313" key="2">
    <source>
        <dbReference type="EMBL" id="KAF7370234.1"/>
    </source>
</evidence>
<comment type="caution">
    <text evidence="2">The sequence shown here is derived from an EMBL/GenBank/DDBJ whole genome shotgun (WGS) entry which is preliminary data.</text>
</comment>
<feature type="region of interest" description="Disordered" evidence="1">
    <location>
        <begin position="58"/>
        <end position="80"/>
    </location>
</feature>
<dbReference type="AlphaFoldDB" id="A0A8H6Z473"/>
<feature type="compositionally biased region" description="Pro residues" evidence="1">
    <location>
        <begin position="69"/>
        <end position="78"/>
    </location>
</feature>
<organism evidence="2 3">
    <name type="scientific">Mycena sanguinolenta</name>
    <dbReference type="NCBI Taxonomy" id="230812"/>
    <lineage>
        <taxon>Eukaryota</taxon>
        <taxon>Fungi</taxon>
        <taxon>Dikarya</taxon>
        <taxon>Basidiomycota</taxon>
        <taxon>Agaricomycotina</taxon>
        <taxon>Agaricomycetes</taxon>
        <taxon>Agaricomycetidae</taxon>
        <taxon>Agaricales</taxon>
        <taxon>Marasmiineae</taxon>
        <taxon>Mycenaceae</taxon>
        <taxon>Mycena</taxon>
    </lineage>
</organism>
<name>A0A8H6Z473_9AGAR</name>
<evidence type="ECO:0000313" key="3">
    <source>
        <dbReference type="Proteomes" id="UP000623467"/>
    </source>
</evidence>
<accession>A0A8H6Z473</accession>
<dbReference type="EMBL" id="JACAZH010000004">
    <property type="protein sequence ID" value="KAF7370234.1"/>
    <property type="molecule type" value="Genomic_DNA"/>
</dbReference>
<proteinExistence type="predicted"/>
<sequence>MNIPGPRTLTSLVVFTLSDSLRPAANRHCRSDTSKHHAICLFLYSRLARPPVAFSATMPAATSSSRSRPSPPSSPPRPSRLRLDAAAQHTHSTQAVLQTRRFGLGLAAPEPLGGDAHFGGETRRIQVVMAIWAHEQPAGMRRPIVRGHCRIDSALALHYM</sequence>